<feature type="region of interest" description="Disordered" evidence="2">
    <location>
        <begin position="537"/>
        <end position="589"/>
    </location>
</feature>
<dbReference type="Gene3D" id="1.25.40.20">
    <property type="entry name" value="Ankyrin repeat-containing domain"/>
    <property type="match status" value="1"/>
</dbReference>
<evidence type="ECO:0000313" key="4">
    <source>
        <dbReference type="Proteomes" id="UP000274131"/>
    </source>
</evidence>
<feature type="compositionally biased region" description="Polar residues" evidence="2">
    <location>
        <begin position="177"/>
        <end position="189"/>
    </location>
</feature>
<dbReference type="AlphaFoldDB" id="A0A0N4VAV3"/>
<name>A0A0N4VAV3_ENTVE</name>
<dbReference type="InterPro" id="IPR036770">
    <property type="entry name" value="Ankyrin_rpt-contain_sf"/>
</dbReference>
<dbReference type="PANTHER" id="PTHR24149">
    <property type="entry name" value="ANKYRIN REPEAT DOMAIN-CONTAINING PROTEIN 12"/>
    <property type="match status" value="1"/>
</dbReference>
<feature type="repeat" description="ANK" evidence="1">
    <location>
        <begin position="25"/>
        <end position="57"/>
    </location>
</feature>
<keyword evidence="4" id="KW-1185">Reference proteome</keyword>
<feature type="compositionally biased region" description="Basic and acidic residues" evidence="2">
    <location>
        <begin position="242"/>
        <end position="255"/>
    </location>
</feature>
<proteinExistence type="predicted"/>
<feature type="compositionally biased region" description="Basic residues" evidence="2">
    <location>
        <begin position="332"/>
        <end position="341"/>
    </location>
</feature>
<organism evidence="5">
    <name type="scientific">Enterobius vermicularis</name>
    <name type="common">Human pinworm</name>
    <dbReference type="NCBI Taxonomy" id="51028"/>
    <lineage>
        <taxon>Eukaryota</taxon>
        <taxon>Metazoa</taxon>
        <taxon>Ecdysozoa</taxon>
        <taxon>Nematoda</taxon>
        <taxon>Chromadorea</taxon>
        <taxon>Rhabditida</taxon>
        <taxon>Spirurina</taxon>
        <taxon>Oxyuridomorpha</taxon>
        <taxon>Oxyuroidea</taxon>
        <taxon>Oxyuridae</taxon>
        <taxon>Enterobius</taxon>
    </lineage>
</organism>
<accession>A0A0N4VAV3</accession>
<dbReference type="Pfam" id="PF00023">
    <property type="entry name" value="Ank"/>
    <property type="match status" value="1"/>
</dbReference>
<feature type="compositionally biased region" description="Basic and acidic residues" evidence="2">
    <location>
        <begin position="207"/>
        <end position="229"/>
    </location>
</feature>
<reference evidence="3 4" key="2">
    <citation type="submission" date="2018-10" db="EMBL/GenBank/DDBJ databases">
        <authorList>
            <consortium name="Pathogen Informatics"/>
        </authorList>
    </citation>
    <scope>NUCLEOTIDE SEQUENCE [LARGE SCALE GENOMIC DNA]</scope>
</reference>
<feature type="compositionally biased region" description="Polar residues" evidence="2">
    <location>
        <begin position="575"/>
        <end position="589"/>
    </location>
</feature>
<dbReference type="PANTHER" id="PTHR24149:SF14">
    <property type="entry name" value="ANKYRIN REPEAT DOMAIN 12"/>
    <property type="match status" value="1"/>
</dbReference>
<dbReference type="OrthoDB" id="5841750at2759"/>
<dbReference type="WBParaSite" id="EVEC_0000764201-mRNA-1">
    <property type="protein sequence ID" value="EVEC_0000764201-mRNA-1"/>
    <property type="gene ID" value="EVEC_0000764201"/>
</dbReference>
<dbReference type="InterPro" id="IPR053210">
    <property type="entry name" value="ANKRD12"/>
</dbReference>
<evidence type="ECO:0000313" key="5">
    <source>
        <dbReference type="WBParaSite" id="EVEC_0000764201-mRNA-1"/>
    </source>
</evidence>
<dbReference type="Pfam" id="PF12796">
    <property type="entry name" value="Ank_2"/>
    <property type="match status" value="1"/>
</dbReference>
<dbReference type="STRING" id="51028.A0A0N4VAV3"/>
<feature type="region of interest" description="Disordered" evidence="2">
    <location>
        <begin position="269"/>
        <end position="520"/>
    </location>
</feature>
<evidence type="ECO:0000256" key="2">
    <source>
        <dbReference type="SAM" id="MobiDB-lite"/>
    </source>
</evidence>
<feature type="repeat" description="ANK" evidence="1">
    <location>
        <begin position="91"/>
        <end position="123"/>
    </location>
</feature>
<dbReference type="PROSITE" id="PS50297">
    <property type="entry name" value="ANK_REP_REGION"/>
    <property type="match status" value="3"/>
</dbReference>
<feature type="compositionally biased region" description="Acidic residues" evidence="2">
    <location>
        <begin position="280"/>
        <end position="301"/>
    </location>
</feature>
<feature type="region of interest" description="Disordered" evidence="2">
    <location>
        <begin position="175"/>
        <end position="257"/>
    </location>
</feature>
<dbReference type="PROSITE" id="PS50088">
    <property type="entry name" value="ANK_REPEAT"/>
    <property type="match status" value="3"/>
</dbReference>
<evidence type="ECO:0000256" key="1">
    <source>
        <dbReference type="PROSITE-ProRule" id="PRU00023"/>
    </source>
</evidence>
<gene>
    <name evidence="3" type="ORF">EVEC_LOCUS7126</name>
</gene>
<dbReference type="InterPro" id="IPR002110">
    <property type="entry name" value="Ankyrin_rpt"/>
</dbReference>
<dbReference type="GO" id="GO:0005654">
    <property type="term" value="C:nucleoplasm"/>
    <property type="evidence" value="ECO:0007669"/>
    <property type="project" value="TreeGrafter"/>
</dbReference>
<evidence type="ECO:0000313" key="3">
    <source>
        <dbReference type="EMBL" id="VDD92375.1"/>
    </source>
</evidence>
<keyword evidence="1" id="KW-0040">ANK repeat</keyword>
<dbReference type="Proteomes" id="UP000274131">
    <property type="component" value="Unassembled WGS sequence"/>
</dbReference>
<feature type="compositionally biased region" description="Basic and acidic residues" evidence="2">
    <location>
        <begin position="361"/>
        <end position="375"/>
    </location>
</feature>
<dbReference type="SUPFAM" id="SSF48403">
    <property type="entry name" value="Ankyrin repeat"/>
    <property type="match status" value="1"/>
</dbReference>
<feature type="repeat" description="ANK" evidence="1">
    <location>
        <begin position="58"/>
        <end position="90"/>
    </location>
</feature>
<dbReference type="EMBL" id="UXUI01008789">
    <property type="protein sequence ID" value="VDD92375.1"/>
    <property type="molecule type" value="Genomic_DNA"/>
</dbReference>
<reference evidence="5" key="1">
    <citation type="submission" date="2017-02" db="UniProtKB">
        <authorList>
            <consortium name="WormBaseParasite"/>
        </authorList>
    </citation>
    <scope>IDENTIFICATION</scope>
</reference>
<dbReference type="SMART" id="SM00248">
    <property type="entry name" value="ANK"/>
    <property type="match status" value="3"/>
</dbReference>
<protein>
    <submittedName>
        <fullName evidence="5">ANK_REP_REGION domain-containing protein</fullName>
    </submittedName>
</protein>
<sequence>MNGYTLKLTLVLRWSRVQVHRKSDNGATPLHTASRLGEWRQCKKLIQDGAPVNATDFGGWTPLHEACARARFKVAKTLIGNGADVNAVSNTGDTPLHDAVRRGCEKLVWLLLHSGADRDRTDRAGKKPIDLCPARCVSIKSLLTSSGVPEKCPSGGDSTETSPVEHHVELRHPLSVTIDSPSMSASKQPTPSPAETEATVHSETCLQEEREQENLDSDIDRTMTREGEKQGMITEGSTADADSIKKTQDSNDVRSGDVAAAQKRAVWGNDEVTAAKNDEALEAEAEDGDQESGAQPEDESSGAEPRKWARTRGTPKKVPLGQEKQHVFTDRRKQRGRRRGKVTTASRSLVLPHPSTSEDIYEFRCSPEPEAHDNTQIEVTDENGISPDAKRQRLEGTYVHAQTAGPSVKQEEKRQIDLTETNKGGAGATESNEEGNGSRKVPPIRIILPRTASEENSNAVPSEEATSVAAGTRNGAKRNTRVAKNQIKKESTPEGPATPPPADNGMHRMTRSRVRQAGRSLKDEVLAAGCFESAVKRRGQNGARRQGNSSVPGAPSPMPVVEKEDNTDPAAADSGTFNSNANSSEDGNSVGSVDGLSAFAMSLMKKNTYEGLRSLRAKIEESWLETMAQQPPDKPELPSNYDSYLIVNKNFTLKDTVDYDRLMKACGAENYSEVSSDLQDLWKSQEERRLRMEIKHKVEREKLQMLAEREVLRMLNRKANSGREDMSTVRVLHETDIYNTWYVKERSIDHPIVEFEDVKKKFMDQVTLMENRQKMESDALFAEQVYTWNSLLKNISHPSGLALKDKVPKVSVLHLDLRL</sequence>